<dbReference type="EMBL" id="JBEDUW010000043">
    <property type="protein sequence ID" value="KAK9907064.1"/>
    <property type="molecule type" value="Genomic_DNA"/>
</dbReference>
<accession>A0AAW1VT86</accession>
<keyword evidence="3" id="KW-1185">Reference proteome</keyword>
<proteinExistence type="predicted"/>
<sequence length="341" mass="38361">MASSPVVILSQKFLVSSLPLTPMTLIGVSISESNTETGIVRVALDYNHPFITFNVGQPVLWYSDGFLVPIDNLVYEIPAAAPILLGNDRRHRVTPPVLDRNARMPPVLDRNARTPPVLDLNARTPPVLDLNARTPPVLDLNARTPPVLDRNDPTLPVRDTPPIDRSDRTVIVKIVAAHIRDEELMAFFSRRLQSSNTEYIEEVAGSRLRKQAYVIFSGPAVVERIFDANADREMLFQVNGKLCWVYPLATWLASQNHRRAYITFSRGKVPSELEVYQYFNKSNPILEAVKFQPVRADQLPLHAHLFFYLSSAVNNLVLRTPIFYINGTKIVAKRYSPPSGN</sequence>
<dbReference type="AlphaFoldDB" id="A0AAW1VT86"/>
<reference evidence="2 3" key="1">
    <citation type="journal article" date="2023" name="G3 (Bethesda)">
        <title>A chromosome-length genome assembly and annotation of blackberry (Rubus argutus, cv. 'Hillquist').</title>
        <authorList>
            <person name="Bruna T."/>
            <person name="Aryal R."/>
            <person name="Dudchenko O."/>
            <person name="Sargent D.J."/>
            <person name="Mead D."/>
            <person name="Buti M."/>
            <person name="Cavallini A."/>
            <person name="Hytonen T."/>
            <person name="Andres J."/>
            <person name="Pham M."/>
            <person name="Weisz D."/>
            <person name="Mascagni F."/>
            <person name="Usai G."/>
            <person name="Natali L."/>
            <person name="Bassil N."/>
            <person name="Fernandez G.E."/>
            <person name="Lomsadze A."/>
            <person name="Armour M."/>
            <person name="Olukolu B."/>
            <person name="Poorten T."/>
            <person name="Britton C."/>
            <person name="Davik J."/>
            <person name="Ashrafi H."/>
            <person name="Aiden E.L."/>
            <person name="Borodovsky M."/>
            <person name="Worthington M."/>
        </authorList>
    </citation>
    <scope>NUCLEOTIDE SEQUENCE [LARGE SCALE GENOMIC DNA]</scope>
    <source>
        <strain evidence="2">PI 553951</strain>
    </source>
</reference>
<name>A0AAW1VT86_RUBAR</name>
<organism evidence="2 3">
    <name type="scientific">Rubus argutus</name>
    <name type="common">Southern blackberry</name>
    <dbReference type="NCBI Taxonomy" id="59490"/>
    <lineage>
        <taxon>Eukaryota</taxon>
        <taxon>Viridiplantae</taxon>
        <taxon>Streptophyta</taxon>
        <taxon>Embryophyta</taxon>
        <taxon>Tracheophyta</taxon>
        <taxon>Spermatophyta</taxon>
        <taxon>Magnoliopsida</taxon>
        <taxon>eudicotyledons</taxon>
        <taxon>Gunneridae</taxon>
        <taxon>Pentapetalae</taxon>
        <taxon>rosids</taxon>
        <taxon>fabids</taxon>
        <taxon>Rosales</taxon>
        <taxon>Rosaceae</taxon>
        <taxon>Rosoideae</taxon>
        <taxon>Rosoideae incertae sedis</taxon>
        <taxon>Rubus</taxon>
    </lineage>
</organism>
<evidence type="ECO:0000256" key="1">
    <source>
        <dbReference type="SAM" id="MobiDB-lite"/>
    </source>
</evidence>
<dbReference type="PANTHER" id="PTHR33527:SF53">
    <property type="entry name" value="OS10G0561000 PROTEIN"/>
    <property type="match status" value="1"/>
</dbReference>
<comment type="caution">
    <text evidence="2">The sequence shown here is derived from an EMBL/GenBank/DDBJ whole genome shotgun (WGS) entry which is preliminary data.</text>
</comment>
<evidence type="ECO:0000313" key="2">
    <source>
        <dbReference type="EMBL" id="KAK9907064.1"/>
    </source>
</evidence>
<gene>
    <name evidence="2" type="ORF">M0R45_002480</name>
</gene>
<dbReference type="PANTHER" id="PTHR33527">
    <property type="entry name" value="OS07G0274300 PROTEIN"/>
    <property type="match status" value="1"/>
</dbReference>
<dbReference type="Proteomes" id="UP001457282">
    <property type="component" value="Unassembled WGS sequence"/>
</dbReference>
<evidence type="ECO:0000313" key="3">
    <source>
        <dbReference type="Proteomes" id="UP001457282"/>
    </source>
</evidence>
<feature type="region of interest" description="Disordered" evidence="1">
    <location>
        <begin position="141"/>
        <end position="162"/>
    </location>
</feature>
<protein>
    <submittedName>
        <fullName evidence="2">Uncharacterized protein</fullName>
    </submittedName>
</protein>